<dbReference type="OrthoDB" id="9763456at2"/>
<feature type="domain" description="Acyclic terpene utilisation N-terminal" evidence="1">
    <location>
        <begin position="63"/>
        <end position="214"/>
    </location>
</feature>
<evidence type="ECO:0000313" key="3">
    <source>
        <dbReference type="Proteomes" id="UP000003303"/>
    </source>
</evidence>
<comment type="caution">
    <text evidence="2">The sequence shown here is derived from an EMBL/GenBank/DDBJ whole genome shotgun (WGS) entry which is preliminary data.</text>
</comment>
<dbReference type="Proteomes" id="UP000003303">
    <property type="component" value="Unassembled WGS sequence"/>
</dbReference>
<dbReference type="Pfam" id="PF07287">
    <property type="entry name" value="AtuA"/>
    <property type="match status" value="2"/>
</dbReference>
<sequence>MTPITDEIRVLSTTAILGYGFPEASFREGMKRKPHVIAADAGSTDPGPYYLGAGVSFTDRNSVKRDLEIMIQAGVENKVPVVVGSAGGSGANAHVDWVLEIVREIIADKKLSLRLAVIRSEFDKETILREFDEGHITPLAPAPEATKKDIEESVRIVAQMGEEPFVEALKGGADVIIAGRSYDPSVFACLPIKEGFDRALALHMGKILECAAICALPGSGSDCMFGYLRKDHFVLEPLSKDRKCTTLSVAGHTLYEKTDPYHLPGPGGALNLHGCHFEQIDDNKVKISGTVFEPTDGYFLKLEGTRLVGYRTISVAATTDPIMISKIDSIIESVKARVKDNFDNYGIKDYYLDFKIYGKNGVMSMFEGIDGHIGSELMVVIEAVAKTQKEADTICSFARSTMLHFGYEGRIATAGNLAFPFSPSDCHMGEVYEFSLYHLLQVKDPKQYFPVEYVEYADGQRK</sequence>
<keyword evidence="3" id="KW-1185">Reference proteome</keyword>
<name>C2MB27_9PORP</name>
<evidence type="ECO:0000259" key="1">
    <source>
        <dbReference type="Pfam" id="PF07287"/>
    </source>
</evidence>
<dbReference type="STRING" id="596327.PORUE0001_1040"/>
<organism evidence="2 3">
    <name type="scientific">Porphyromonas uenonis 60-3</name>
    <dbReference type="NCBI Taxonomy" id="596327"/>
    <lineage>
        <taxon>Bacteria</taxon>
        <taxon>Pseudomonadati</taxon>
        <taxon>Bacteroidota</taxon>
        <taxon>Bacteroidia</taxon>
        <taxon>Bacteroidales</taxon>
        <taxon>Porphyromonadaceae</taxon>
        <taxon>Porphyromonas</taxon>
    </lineage>
</organism>
<dbReference type="InterPro" id="IPR010839">
    <property type="entry name" value="AtuA_N"/>
</dbReference>
<dbReference type="EMBL" id="ACLR01000118">
    <property type="protein sequence ID" value="EEK17103.1"/>
    <property type="molecule type" value="Genomic_DNA"/>
</dbReference>
<proteinExistence type="predicted"/>
<accession>C2MB27</accession>
<feature type="domain" description="Acyclic terpene utilisation N-terminal" evidence="1">
    <location>
        <begin position="243"/>
        <end position="399"/>
    </location>
</feature>
<reference evidence="2 3" key="1">
    <citation type="submission" date="2009-04" db="EMBL/GenBank/DDBJ databases">
        <authorList>
            <person name="Sebastian Y."/>
            <person name="Madupu R."/>
            <person name="Durkin A.S."/>
            <person name="Torralba M."/>
            <person name="Methe B."/>
            <person name="Sutton G.G."/>
            <person name="Strausberg R.L."/>
            <person name="Nelson K.E."/>
        </authorList>
    </citation>
    <scope>NUCLEOTIDE SEQUENCE [LARGE SCALE GENOMIC DNA]</scope>
    <source>
        <strain evidence="2 3">60-3</strain>
    </source>
</reference>
<dbReference type="RefSeq" id="WP_007365073.1">
    <property type="nucleotide sequence ID" value="NZ_ACLR01000118.1"/>
</dbReference>
<dbReference type="eggNOG" id="COG1574">
    <property type="taxonomic scope" value="Bacteria"/>
</dbReference>
<dbReference type="AlphaFoldDB" id="C2MB27"/>
<gene>
    <name evidence="2" type="ORF">PORUE0001_1040</name>
</gene>
<evidence type="ECO:0000313" key="2">
    <source>
        <dbReference type="EMBL" id="EEK17103.1"/>
    </source>
</evidence>
<protein>
    <recommendedName>
        <fullName evidence="1">Acyclic terpene utilisation N-terminal domain-containing protein</fullName>
    </recommendedName>
</protein>